<name>A0A381VFA7_9ZZZZ</name>
<protein>
    <submittedName>
        <fullName evidence="1">Uncharacterized protein</fullName>
    </submittedName>
</protein>
<feature type="non-terminal residue" evidence="1">
    <location>
        <position position="1"/>
    </location>
</feature>
<gene>
    <name evidence="1" type="ORF">METZ01_LOCUS91874</name>
</gene>
<evidence type="ECO:0000313" key="1">
    <source>
        <dbReference type="EMBL" id="SVA39020.1"/>
    </source>
</evidence>
<reference evidence="1" key="1">
    <citation type="submission" date="2018-05" db="EMBL/GenBank/DDBJ databases">
        <authorList>
            <person name="Lanie J.A."/>
            <person name="Ng W.-L."/>
            <person name="Kazmierczak K.M."/>
            <person name="Andrzejewski T.M."/>
            <person name="Davidsen T.M."/>
            <person name="Wayne K.J."/>
            <person name="Tettelin H."/>
            <person name="Glass J.I."/>
            <person name="Rusch D."/>
            <person name="Podicherti R."/>
            <person name="Tsui H.-C.T."/>
            <person name="Winkler M.E."/>
        </authorList>
    </citation>
    <scope>NUCLEOTIDE SEQUENCE</scope>
</reference>
<dbReference type="EMBL" id="UINC01008677">
    <property type="protein sequence ID" value="SVA39020.1"/>
    <property type="molecule type" value="Genomic_DNA"/>
</dbReference>
<sequence length="58" mass="6082">VLPNFCFTKAVAYRAANFGVFLAEHPAKNITTASSTNPRASNVLCLMPANMGLALGAK</sequence>
<dbReference type="AlphaFoldDB" id="A0A381VFA7"/>
<proteinExistence type="predicted"/>
<accession>A0A381VFA7</accession>
<organism evidence="1">
    <name type="scientific">marine metagenome</name>
    <dbReference type="NCBI Taxonomy" id="408172"/>
    <lineage>
        <taxon>unclassified sequences</taxon>
        <taxon>metagenomes</taxon>
        <taxon>ecological metagenomes</taxon>
    </lineage>
</organism>